<gene>
    <name evidence="2" type="ORF">DOTSEDRAFT_23844</name>
</gene>
<keyword evidence="3" id="KW-1185">Reference proteome</keyword>
<dbReference type="AlphaFoldDB" id="N1PK64"/>
<dbReference type="OrthoDB" id="72788at2759"/>
<dbReference type="Proteomes" id="UP000016933">
    <property type="component" value="Unassembled WGS sequence"/>
</dbReference>
<dbReference type="PANTHER" id="PTHR43303">
    <property type="entry name" value="NADPH DEHYDROGENASE C23G7.10C-RELATED"/>
    <property type="match status" value="1"/>
</dbReference>
<accession>N1PK64</accession>
<feature type="domain" description="NADH:flavin oxidoreductase/NADH oxidase N-terminal" evidence="1">
    <location>
        <begin position="38"/>
        <end position="420"/>
    </location>
</feature>
<dbReference type="InterPro" id="IPR044152">
    <property type="entry name" value="YqjM-like"/>
</dbReference>
<reference evidence="3" key="1">
    <citation type="journal article" date="2012" name="PLoS Genet.">
        <title>The genomes of the fungal plant pathogens Cladosporium fulvum and Dothistroma septosporum reveal adaptation to different hosts and lifestyles but also signatures of common ancestry.</title>
        <authorList>
            <person name="de Wit P.J.G.M."/>
            <person name="van der Burgt A."/>
            <person name="Oekmen B."/>
            <person name="Stergiopoulos I."/>
            <person name="Abd-Elsalam K.A."/>
            <person name="Aerts A.L."/>
            <person name="Bahkali A.H."/>
            <person name="Beenen H.G."/>
            <person name="Chettri P."/>
            <person name="Cox M.P."/>
            <person name="Datema E."/>
            <person name="de Vries R.P."/>
            <person name="Dhillon B."/>
            <person name="Ganley A.R."/>
            <person name="Griffiths S.A."/>
            <person name="Guo Y."/>
            <person name="Hamelin R.C."/>
            <person name="Henrissat B."/>
            <person name="Kabir M.S."/>
            <person name="Jashni M.K."/>
            <person name="Kema G."/>
            <person name="Klaubauf S."/>
            <person name="Lapidus A."/>
            <person name="Levasseur A."/>
            <person name="Lindquist E."/>
            <person name="Mehrabi R."/>
            <person name="Ohm R.A."/>
            <person name="Owen T.J."/>
            <person name="Salamov A."/>
            <person name="Schwelm A."/>
            <person name="Schijlen E."/>
            <person name="Sun H."/>
            <person name="van den Burg H.A."/>
            <person name="van Ham R.C.H.J."/>
            <person name="Zhang S."/>
            <person name="Goodwin S.B."/>
            <person name="Grigoriev I.V."/>
            <person name="Collemare J."/>
            <person name="Bradshaw R.E."/>
        </authorList>
    </citation>
    <scope>NUCLEOTIDE SEQUENCE [LARGE SCALE GENOMIC DNA]</scope>
    <source>
        <strain evidence="3">NZE10 / CBS 128990</strain>
    </source>
</reference>
<dbReference type="GO" id="GO:0050661">
    <property type="term" value="F:NADP binding"/>
    <property type="evidence" value="ECO:0007669"/>
    <property type="project" value="InterPro"/>
</dbReference>
<dbReference type="OMA" id="PMCHYSC"/>
<name>N1PK64_DOTSN</name>
<evidence type="ECO:0000313" key="2">
    <source>
        <dbReference type="EMBL" id="EME43711.1"/>
    </source>
</evidence>
<dbReference type="SUPFAM" id="SSF51395">
    <property type="entry name" value="FMN-linked oxidoreductases"/>
    <property type="match status" value="1"/>
</dbReference>
<dbReference type="GO" id="GO:0010181">
    <property type="term" value="F:FMN binding"/>
    <property type="evidence" value="ECO:0007669"/>
    <property type="project" value="InterPro"/>
</dbReference>
<dbReference type="InterPro" id="IPR013785">
    <property type="entry name" value="Aldolase_TIM"/>
</dbReference>
<proteinExistence type="predicted"/>
<dbReference type="GO" id="GO:0003959">
    <property type="term" value="F:NADPH dehydrogenase activity"/>
    <property type="evidence" value="ECO:0007669"/>
    <property type="project" value="InterPro"/>
</dbReference>
<dbReference type="STRING" id="675120.N1PK64"/>
<reference evidence="2 3" key="2">
    <citation type="journal article" date="2012" name="PLoS Pathog.">
        <title>Diverse lifestyles and strategies of plant pathogenesis encoded in the genomes of eighteen Dothideomycetes fungi.</title>
        <authorList>
            <person name="Ohm R.A."/>
            <person name="Feau N."/>
            <person name="Henrissat B."/>
            <person name="Schoch C.L."/>
            <person name="Horwitz B.A."/>
            <person name="Barry K.W."/>
            <person name="Condon B.J."/>
            <person name="Copeland A.C."/>
            <person name="Dhillon B."/>
            <person name="Glaser F."/>
            <person name="Hesse C.N."/>
            <person name="Kosti I."/>
            <person name="LaButti K."/>
            <person name="Lindquist E.A."/>
            <person name="Lucas S."/>
            <person name="Salamov A.A."/>
            <person name="Bradshaw R.E."/>
            <person name="Ciuffetti L."/>
            <person name="Hamelin R.C."/>
            <person name="Kema G.H.J."/>
            <person name="Lawrence C."/>
            <person name="Scott J.A."/>
            <person name="Spatafora J.W."/>
            <person name="Turgeon B.G."/>
            <person name="de Wit P.J.G.M."/>
            <person name="Zhong S."/>
            <person name="Goodwin S.B."/>
            <person name="Grigoriev I.V."/>
        </authorList>
    </citation>
    <scope>NUCLEOTIDE SEQUENCE [LARGE SCALE GENOMIC DNA]</scope>
    <source>
        <strain evidence="3">NZE10 / CBS 128990</strain>
    </source>
</reference>
<protein>
    <recommendedName>
        <fullName evidence="1">NADH:flavin oxidoreductase/NADH oxidase N-terminal domain-containing protein</fullName>
    </recommendedName>
</protein>
<dbReference type="HOGENOM" id="CLU_012153_2_1_1"/>
<dbReference type="InterPro" id="IPR001155">
    <property type="entry name" value="OxRdtase_FMN_N"/>
</dbReference>
<evidence type="ECO:0000313" key="3">
    <source>
        <dbReference type="Proteomes" id="UP000016933"/>
    </source>
</evidence>
<evidence type="ECO:0000259" key="1">
    <source>
        <dbReference type="Pfam" id="PF00724"/>
    </source>
</evidence>
<dbReference type="EMBL" id="KB446539">
    <property type="protein sequence ID" value="EME43711.1"/>
    <property type="molecule type" value="Genomic_DNA"/>
</dbReference>
<dbReference type="Pfam" id="PF00724">
    <property type="entry name" value="Oxidored_FMN"/>
    <property type="match status" value="1"/>
</dbReference>
<dbReference type="Gene3D" id="3.20.20.70">
    <property type="entry name" value="Aldolase class I"/>
    <property type="match status" value="1"/>
</dbReference>
<dbReference type="eggNOG" id="KOG0134">
    <property type="taxonomic scope" value="Eukaryota"/>
</dbReference>
<dbReference type="PANTHER" id="PTHR43303:SF2">
    <property type="entry name" value="INDOLEAMINE 2,3-DIOXYGENASE PYRROLE 2,3-DIOXYGENASE (AFU_ORTHOLOGUE AFUA_5G01450"/>
    <property type="match status" value="1"/>
</dbReference>
<sequence>MAETRNENAAVPGLAYFTPLHAVSPGTAKSPSEDTPTIFRPLKIRGITLRNRISVSPMCHYSCAPSGPEIGAVTPLYLTTIGHYSFKGAALTMLEATGVCPSARISVNCPGLWNNTQRDALKRLADFVHSQSGLIGVQLSHAGRRSSTQAPWVALREGKSSARADTVHGGWPKDVVGPTGGQAFTWDGKSDDDPAGGYWAPREITRAEIGDLVADFASAAKRAVEAGVDAVEIHASHGYLFHQFLSPICNYRTDEYGGSFENRIRIVVETIEAIRKAIPDTMPLFVRISATDWMEETSLGKERGSWDLQSTIRFARLLPELGVDVLDVSSAGNHPQAAYTVFNAGKAQVQMAGTVRRALRESGLKLLISTVGEIQSSTQARDIVQEAPDGSGELAQADMIAVGRQFLREPSWVMRVAEDLGVDAAWPTQIARPQIVKTSKM</sequence>
<organism evidence="2 3">
    <name type="scientific">Dothistroma septosporum (strain NZE10 / CBS 128990)</name>
    <name type="common">Red band needle blight fungus</name>
    <name type="synonym">Mycosphaerella pini</name>
    <dbReference type="NCBI Taxonomy" id="675120"/>
    <lineage>
        <taxon>Eukaryota</taxon>
        <taxon>Fungi</taxon>
        <taxon>Dikarya</taxon>
        <taxon>Ascomycota</taxon>
        <taxon>Pezizomycotina</taxon>
        <taxon>Dothideomycetes</taxon>
        <taxon>Dothideomycetidae</taxon>
        <taxon>Mycosphaerellales</taxon>
        <taxon>Mycosphaerellaceae</taxon>
        <taxon>Dothistroma</taxon>
    </lineage>
</organism>